<keyword evidence="5" id="KW-1185">Reference proteome</keyword>
<dbReference type="GO" id="GO:0003887">
    <property type="term" value="F:DNA-directed DNA polymerase activity"/>
    <property type="evidence" value="ECO:0007669"/>
    <property type="project" value="UniProtKB-UniRule"/>
</dbReference>
<dbReference type="CDD" id="cd03586">
    <property type="entry name" value="PolY_Pol_IV_kappa"/>
    <property type="match status" value="1"/>
</dbReference>
<dbReference type="Gene3D" id="3.40.1170.60">
    <property type="match status" value="1"/>
</dbReference>
<evidence type="ECO:0000259" key="3">
    <source>
        <dbReference type="PROSITE" id="PS50173"/>
    </source>
</evidence>
<keyword evidence="2" id="KW-0515">Mutator protein</keyword>
<keyword evidence="2" id="KW-0234">DNA repair</keyword>
<dbReference type="HAMAP" id="MF_01113">
    <property type="entry name" value="DNApol_IV"/>
    <property type="match status" value="1"/>
</dbReference>
<sequence length="411" mass="46756">MERVILHADMNNCYASIETMLNPKLKGIPLAVCGRREDRHGIVLAKSQEAKVLGVKTGEAIWEAQLKCPDLLIVPPNYDEYLKYSRWARDIYYDYSNQVEAYGIDECWLDVSGSIHLFGKGRDIAEEIRSRIKKELGITVSIGVSFNKIFAKLGSDMKKPDAVTEIAREDFKEKIWDLPVEELLGVGKASKKKLNKLMIFTIGDLARGDADLIRMKLGINGVYLWNYANGRDYSLVTDRDYRDPVKSVGRGITTTEDLENNSEVYRVFRELSFGVSKALRSYGYLAGGIQISVKNNNLFSKQYQRQISYPSLSSTILAEEAYDLFLEKYSWENPIRALTIRAINLIGEKSGSQLSFYEDYSKLIKREKVDDAFFKIRERFGDYSISYAGLMGDIKVPKERNEIVTLPGGTR</sequence>
<comment type="subunit">
    <text evidence="2">Monomer.</text>
</comment>
<feature type="domain" description="UmuC" evidence="3">
    <location>
        <begin position="5"/>
        <end position="187"/>
    </location>
</feature>
<dbReference type="OrthoDB" id="9808813at2"/>
<dbReference type="InterPro" id="IPR017961">
    <property type="entry name" value="DNA_pol_Y-fam_little_finger"/>
</dbReference>
<comment type="caution">
    <text evidence="4">The sequence shown here is derived from an EMBL/GenBank/DDBJ whole genome shotgun (WGS) entry which is preliminary data.</text>
</comment>
<dbReference type="GO" id="GO:0006261">
    <property type="term" value="P:DNA-templated DNA replication"/>
    <property type="evidence" value="ECO:0007669"/>
    <property type="project" value="UniProtKB-UniRule"/>
</dbReference>
<dbReference type="InterPro" id="IPR043502">
    <property type="entry name" value="DNA/RNA_pol_sf"/>
</dbReference>
<keyword evidence="2" id="KW-0227">DNA damage</keyword>
<dbReference type="InterPro" id="IPR043128">
    <property type="entry name" value="Rev_trsase/Diguanyl_cyclase"/>
</dbReference>
<comment type="cofactor">
    <cofactor evidence="2">
        <name>Mg(2+)</name>
        <dbReference type="ChEBI" id="CHEBI:18420"/>
    </cofactor>
    <text evidence="2">Binds 2 magnesium ions per subunit.</text>
</comment>
<comment type="similarity">
    <text evidence="1 2">Belongs to the DNA polymerase type-Y family.</text>
</comment>
<dbReference type="InterPro" id="IPR036775">
    <property type="entry name" value="DNA_pol_Y-fam_lit_finger_sf"/>
</dbReference>
<dbReference type="SUPFAM" id="SSF100879">
    <property type="entry name" value="Lesion bypass DNA polymerase (Y-family), little finger domain"/>
    <property type="match status" value="1"/>
</dbReference>
<dbReference type="InterPro" id="IPR001126">
    <property type="entry name" value="UmuC"/>
</dbReference>
<keyword evidence="2" id="KW-0239">DNA-directed DNA polymerase</keyword>
<dbReference type="GO" id="GO:0005829">
    <property type="term" value="C:cytosol"/>
    <property type="evidence" value="ECO:0007669"/>
    <property type="project" value="TreeGrafter"/>
</dbReference>
<dbReference type="GO" id="GO:0000287">
    <property type="term" value="F:magnesium ion binding"/>
    <property type="evidence" value="ECO:0007669"/>
    <property type="project" value="UniProtKB-UniRule"/>
</dbReference>
<dbReference type="Gene3D" id="3.30.70.270">
    <property type="match status" value="1"/>
</dbReference>
<comment type="function">
    <text evidence="2">Poorly processive, error-prone DNA polymerase involved in untargeted mutagenesis. Copies undamaged DNA at stalled replication forks, which arise in vivo from mismatched or misaligned primer ends. These misaligned primers can be extended by PolIV. Exhibits no 3'-5' exonuclease (proofreading) activity. May be involved in translesional synthesis, in conjunction with the beta clamp from PolIII.</text>
</comment>
<keyword evidence="2" id="KW-0460">Magnesium</keyword>
<dbReference type="GO" id="GO:0009432">
    <property type="term" value="P:SOS response"/>
    <property type="evidence" value="ECO:0007669"/>
    <property type="project" value="TreeGrafter"/>
</dbReference>
<comment type="catalytic activity">
    <reaction evidence="2">
        <text>DNA(n) + a 2'-deoxyribonucleoside 5'-triphosphate = DNA(n+1) + diphosphate</text>
        <dbReference type="Rhea" id="RHEA:22508"/>
        <dbReference type="Rhea" id="RHEA-COMP:17339"/>
        <dbReference type="Rhea" id="RHEA-COMP:17340"/>
        <dbReference type="ChEBI" id="CHEBI:33019"/>
        <dbReference type="ChEBI" id="CHEBI:61560"/>
        <dbReference type="ChEBI" id="CHEBI:173112"/>
        <dbReference type="EC" id="2.7.7.7"/>
    </reaction>
</comment>
<dbReference type="GO" id="GO:0042276">
    <property type="term" value="P:error-prone translesion synthesis"/>
    <property type="evidence" value="ECO:0007669"/>
    <property type="project" value="TreeGrafter"/>
</dbReference>
<dbReference type="Gene3D" id="3.30.1490.100">
    <property type="entry name" value="DNA polymerase, Y-family, little finger domain"/>
    <property type="match status" value="1"/>
</dbReference>
<keyword evidence="2" id="KW-0235">DNA replication</keyword>
<evidence type="ECO:0000256" key="1">
    <source>
        <dbReference type="ARBA" id="ARBA00010945"/>
    </source>
</evidence>
<accession>A0A1U7M833</accession>
<reference evidence="4 5" key="1">
    <citation type="submission" date="2016-02" db="EMBL/GenBank/DDBJ databases">
        <title>Genome sequence of Tissierella creatinophila DSM 6911.</title>
        <authorList>
            <person name="Poehlein A."/>
            <person name="Daniel R."/>
        </authorList>
    </citation>
    <scope>NUCLEOTIDE SEQUENCE [LARGE SCALE GENOMIC DNA]</scope>
    <source>
        <strain evidence="4 5">DSM 6911</strain>
    </source>
</reference>
<keyword evidence="2" id="KW-0963">Cytoplasm</keyword>
<dbReference type="EC" id="2.7.7.7" evidence="2"/>
<dbReference type="EMBL" id="LTDM01000006">
    <property type="protein sequence ID" value="OLS03494.1"/>
    <property type="molecule type" value="Genomic_DNA"/>
</dbReference>
<protein>
    <recommendedName>
        <fullName evidence="2">DNA polymerase IV</fullName>
        <shortName evidence="2">Pol IV</shortName>
        <ecNumber evidence="2">2.7.7.7</ecNumber>
    </recommendedName>
</protein>
<dbReference type="PANTHER" id="PTHR11076">
    <property type="entry name" value="DNA REPAIR POLYMERASE UMUC / TRANSFERASE FAMILY MEMBER"/>
    <property type="match status" value="1"/>
</dbReference>
<dbReference type="Gene3D" id="1.10.150.20">
    <property type="entry name" value="5' to 3' exonuclease, C-terminal subdomain"/>
    <property type="match status" value="1"/>
</dbReference>
<keyword evidence="2 4" id="KW-0548">Nucleotidyltransferase</keyword>
<name>A0A1U7M833_TISCR</name>
<dbReference type="PANTHER" id="PTHR11076:SF35">
    <property type="entry name" value="DNA REPAIR PROTEIN HOMOLOG YOBH"/>
    <property type="match status" value="1"/>
</dbReference>
<feature type="binding site" evidence="2">
    <location>
        <position position="9"/>
    </location>
    <ligand>
        <name>Mg(2+)</name>
        <dbReference type="ChEBI" id="CHEBI:18420"/>
    </ligand>
</feature>
<dbReference type="Pfam" id="PF11799">
    <property type="entry name" value="IMS_C"/>
    <property type="match status" value="1"/>
</dbReference>
<keyword evidence="2" id="KW-0479">Metal-binding</keyword>
<dbReference type="AlphaFoldDB" id="A0A1U7M833"/>
<comment type="subcellular location">
    <subcellularLocation>
        <location evidence="2">Cytoplasm</location>
    </subcellularLocation>
</comment>
<dbReference type="Proteomes" id="UP000186112">
    <property type="component" value="Unassembled WGS sequence"/>
</dbReference>
<keyword evidence="2" id="KW-0238">DNA-binding</keyword>
<dbReference type="SUPFAM" id="SSF56672">
    <property type="entry name" value="DNA/RNA polymerases"/>
    <property type="match status" value="1"/>
</dbReference>
<feature type="active site" evidence="2">
    <location>
        <position position="106"/>
    </location>
</feature>
<feature type="site" description="Substrate discrimination" evidence="2">
    <location>
        <position position="14"/>
    </location>
</feature>
<dbReference type="RefSeq" id="WP_075724764.1">
    <property type="nucleotide sequence ID" value="NZ_LTDM01000006.1"/>
</dbReference>
<organism evidence="4 5">
    <name type="scientific">Tissierella creatinophila DSM 6911</name>
    <dbReference type="NCBI Taxonomy" id="1123403"/>
    <lineage>
        <taxon>Bacteria</taxon>
        <taxon>Bacillati</taxon>
        <taxon>Bacillota</taxon>
        <taxon>Tissierellia</taxon>
        <taxon>Tissierellales</taxon>
        <taxon>Tissierellaceae</taxon>
        <taxon>Tissierella</taxon>
    </lineage>
</organism>
<dbReference type="GO" id="GO:0006281">
    <property type="term" value="P:DNA repair"/>
    <property type="evidence" value="ECO:0007669"/>
    <property type="project" value="UniProtKB-UniRule"/>
</dbReference>
<evidence type="ECO:0000256" key="2">
    <source>
        <dbReference type="HAMAP-Rule" id="MF_01113"/>
    </source>
</evidence>
<dbReference type="InterPro" id="IPR050116">
    <property type="entry name" value="DNA_polymerase-Y"/>
</dbReference>
<proteinExistence type="inferred from homology"/>
<evidence type="ECO:0000313" key="4">
    <source>
        <dbReference type="EMBL" id="OLS03494.1"/>
    </source>
</evidence>
<feature type="binding site" evidence="2">
    <location>
        <position position="105"/>
    </location>
    <ligand>
        <name>Mg(2+)</name>
        <dbReference type="ChEBI" id="CHEBI:18420"/>
    </ligand>
</feature>
<keyword evidence="2 4" id="KW-0808">Transferase</keyword>
<gene>
    <name evidence="4" type="primary">dinB_2</name>
    <name evidence="2" type="synonym">dinB</name>
    <name evidence="4" type="ORF">TICRE_04880</name>
</gene>
<evidence type="ECO:0000313" key="5">
    <source>
        <dbReference type="Proteomes" id="UP000186112"/>
    </source>
</evidence>
<dbReference type="Pfam" id="PF00817">
    <property type="entry name" value="IMS"/>
    <property type="match status" value="1"/>
</dbReference>
<dbReference type="GO" id="GO:0003684">
    <property type="term" value="F:damaged DNA binding"/>
    <property type="evidence" value="ECO:0007669"/>
    <property type="project" value="InterPro"/>
</dbReference>
<dbReference type="InterPro" id="IPR022880">
    <property type="entry name" value="DNApol_IV"/>
</dbReference>
<dbReference type="PROSITE" id="PS50173">
    <property type="entry name" value="UMUC"/>
    <property type="match status" value="1"/>
</dbReference>